<feature type="binding site" description="axial binding residue" evidence="5">
    <location>
        <position position="318"/>
    </location>
    <ligand>
        <name>heme</name>
        <dbReference type="ChEBI" id="CHEBI:30413"/>
    </ligand>
    <ligandPart>
        <name>Fe</name>
        <dbReference type="ChEBI" id="CHEBI:18248"/>
    </ligandPart>
</feature>
<dbReference type="PANTHER" id="PTHR46300">
    <property type="entry name" value="P450, PUTATIVE (EUROFUNG)-RELATED-RELATED"/>
    <property type="match status" value="1"/>
</dbReference>
<evidence type="ECO:0000256" key="4">
    <source>
        <dbReference type="ARBA" id="ARBA00023004"/>
    </source>
</evidence>
<dbReference type="Pfam" id="PF00067">
    <property type="entry name" value="p450"/>
    <property type="match status" value="1"/>
</dbReference>
<protein>
    <submittedName>
        <fullName evidence="7">Cytochrome P450 monooxygenase</fullName>
    </submittedName>
</protein>
<feature type="compositionally biased region" description="Polar residues" evidence="6">
    <location>
        <begin position="401"/>
        <end position="411"/>
    </location>
</feature>
<keyword evidence="7" id="KW-0503">Monooxygenase</keyword>
<evidence type="ECO:0000256" key="2">
    <source>
        <dbReference type="ARBA" id="ARBA00022723"/>
    </source>
</evidence>
<keyword evidence="5" id="KW-0349">Heme</keyword>
<evidence type="ECO:0000256" key="3">
    <source>
        <dbReference type="ARBA" id="ARBA00023002"/>
    </source>
</evidence>
<dbReference type="InterPro" id="IPR001128">
    <property type="entry name" value="Cyt_P450"/>
</dbReference>
<dbReference type="PANTHER" id="PTHR46300:SF8">
    <property type="entry name" value="CYTOCHROME P450 2E1"/>
    <property type="match status" value="1"/>
</dbReference>
<dbReference type="Proteomes" id="UP000660729">
    <property type="component" value="Unassembled WGS sequence"/>
</dbReference>
<evidence type="ECO:0000313" key="7">
    <source>
        <dbReference type="EMBL" id="KAF7197197.1"/>
    </source>
</evidence>
<keyword evidence="2 5" id="KW-0479">Metal-binding</keyword>
<evidence type="ECO:0000256" key="6">
    <source>
        <dbReference type="SAM" id="MobiDB-lite"/>
    </source>
</evidence>
<dbReference type="GO" id="GO:0016705">
    <property type="term" value="F:oxidoreductase activity, acting on paired donors, with incorporation or reduction of molecular oxygen"/>
    <property type="evidence" value="ECO:0007669"/>
    <property type="project" value="InterPro"/>
</dbReference>
<gene>
    <name evidence="7" type="ORF">HII31_01622</name>
</gene>
<dbReference type="Gene3D" id="1.10.630.10">
    <property type="entry name" value="Cytochrome P450"/>
    <property type="match status" value="1"/>
</dbReference>
<feature type="region of interest" description="Disordered" evidence="6">
    <location>
        <begin position="401"/>
        <end position="426"/>
    </location>
</feature>
<keyword evidence="8" id="KW-1185">Reference proteome</keyword>
<accession>A0A8H6RUM2</accession>
<dbReference type="EMBL" id="JABCIY010000019">
    <property type="protein sequence ID" value="KAF7197197.1"/>
    <property type="molecule type" value="Genomic_DNA"/>
</dbReference>
<sequence length="608" mass="67981">MSKNHLWSRQRRFAKQIMEMSQKECFYSYPELEAIRLLFELLRDPAAYNTSMESFVARVTSRLAWGTSVGADELKQRARELLLSVSPTGALGNKLPAVMSLPESLSPAKAWELRRGRTEREFFETMQDEVRQSLNATGQPRKSWTRMFLENKLSWGFANELEGAYAVGMHGIAGALTIAAPMQSFCLALCHFPQHQAMLHEEIDRVLGDRLPTTADMPNMPVLRAFIRETLRWRPPVPTGIPHALTHDDIYEGYHIPKGSVIHPLEWSISRDPEVFPEPDTWNPLRWLDSKFPTYQEPLTQFPTITQYSQFGYGRRICQGMGVAEADLFVGLGSVAWLFSVSKEQHDAGPDAEAGSSRNDCSSAHALQECATPPKFANLANDSAISLHDMEVLTKQANSMTGLSTSSNAGQHQGPRAPRSESFSSSSDAMSVLDFGSEVEDLELEPVGTPSHYAALWSKAVLKCRLTSTESKRITVTTVLDTCDLPALNAETCQEADVPSQKSSSTTMLASLWTFATKFNPVSRSRRQTTVPASPDVDNDPTFNFSTLLIAKPLPFKFDLRVRNQARAEQVTRAFLEQKAKGEFQEERVFWKNNNQGDAEVGWGKVFM</sequence>
<dbReference type="InterPro" id="IPR050364">
    <property type="entry name" value="Cytochrome_P450_fung"/>
</dbReference>
<comment type="caution">
    <text evidence="7">The sequence shown here is derived from an EMBL/GenBank/DDBJ whole genome shotgun (WGS) entry which is preliminary data.</text>
</comment>
<evidence type="ECO:0000256" key="5">
    <source>
        <dbReference type="PIRSR" id="PIRSR602401-1"/>
    </source>
</evidence>
<proteinExistence type="inferred from homology"/>
<dbReference type="SUPFAM" id="SSF48264">
    <property type="entry name" value="Cytochrome P450"/>
    <property type="match status" value="1"/>
</dbReference>
<evidence type="ECO:0000256" key="1">
    <source>
        <dbReference type="ARBA" id="ARBA00010617"/>
    </source>
</evidence>
<name>A0A8H6RUM2_9PEZI</name>
<dbReference type="PRINTS" id="PR00385">
    <property type="entry name" value="P450"/>
</dbReference>
<dbReference type="AlphaFoldDB" id="A0A8H6RUM2"/>
<dbReference type="InterPro" id="IPR002401">
    <property type="entry name" value="Cyt_P450_E_grp-I"/>
</dbReference>
<dbReference type="InterPro" id="IPR036396">
    <property type="entry name" value="Cyt_P450_sf"/>
</dbReference>
<dbReference type="GO" id="GO:0005506">
    <property type="term" value="F:iron ion binding"/>
    <property type="evidence" value="ECO:0007669"/>
    <property type="project" value="InterPro"/>
</dbReference>
<dbReference type="PRINTS" id="PR00463">
    <property type="entry name" value="EP450I"/>
</dbReference>
<comment type="cofactor">
    <cofactor evidence="5">
        <name>heme</name>
        <dbReference type="ChEBI" id="CHEBI:30413"/>
    </cofactor>
</comment>
<dbReference type="GO" id="GO:0004497">
    <property type="term" value="F:monooxygenase activity"/>
    <property type="evidence" value="ECO:0007669"/>
    <property type="project" value="UniProtKB-KW"/>
</dbReference>
<reference evidence="7" key="1">
    <citation type="submission" date="2020-04" db="EMBL/GenBank/DDBJ databases">
        <title>Draft genome resource of the tomato pathogen Pseudocercospora fuligena.</title>
        <authorList>
            <person name="Zaccaron A."/>
        </authorList>
    </citation>
    <scope>NUCLEOTIDE SEQUENCE</scope>
    <source>
        <strain evidence="7">PF001</strain>
    </source>
</reference>
<dbReference type="OrthoDB" id="1103324at2759"/>
<keyword evidence="3" id="KW-0560">Oxidoreductase</keyword>
<keyword evidence="4 5" id="KW-0408">Iron</keyword>
<dbReference type="GO" id="GO:0020037">
    <property type="term" value="F:heme binding"/>
    <property type="evidence" value="ECO:0007669"/>
    <property type="project" value="InterPro"/>
</dbReference>
<evidence type="ECO:0000313" key="8">
    <source>
        <dbReference type="Proteomes" id="UP000660729"/>
    </source>
</evidence>
<comment type="similarity">
    <text evidence="1">Belongs to the cytochrome P450 family.</text>
</comment>
<organism evidence="7 8">
    <name type="scientific">Pseudocercospora fuligena</name>
    <dbReference type="NCBI Taxonomy" id="685502"/>
    <lineage>
        <taxon>Eukaryota</taxon>
        <taxon>Fungi</taxon>
        <taxon>Dikarya</taxon>
        <taxon>Ascomycota</taxon>
        <taxon>Pezizomycotina</taxon>
        <taxon>Dothideomycetes</taxon>
        <taxon>Dothideomycetidae</taxon>
        <taxon>Mycosphaerellales</taxon>
        <taxon>Mycosphaerellaceae</taxon>
        <taxon>Pseudocercospora</taxon>
    </lineage>
</organism>